<proteinExistence type="predicted"/>
<accession>A0A6H0JJA7</accession>
<reference evidence="2" key="1">
    <citation type="submission" date="2020-01" db="EMBL/GenBank/DDBJ databases">
        <authorList>
            <person name="Wu C."/>
        </authorList>
    </citation>
    <scope>NUCLEOTIDE SEQUENCE</scope>
    <source>
        <strain evidence="2">A011</strain>
    </source>
</reference>
<dbReference type="RefSeq" id="WP_005426202.1">
    <property type="nucleotide sequence ID" value="NZ_SCEL01000001.1"/>
</dbReference>
<sequence length="967" mass="105883">MQTTIRTDGAASTAALLSSQQTLSAASTAANTSLSQVSSVSVSLVGNQAPLNTQPVPMPPLRQAEEEFNHAIMRAAQYEGSIENLVRDKVNAQFPTTSDAVKNQIVAQSVEKIAEANQAFEFNHLGNDLLQSPAVEYMSQSFLRRILENVAIAQAKDPSVPVAKTNEDAGIGFLDGWSNDDVKWAEQLNSVLKDPKANARVLTTLAYSHLRVFRDPSRLKMMGDAVNQPLLNAKEANQRLNIFHLHGEGAQPEISTPTTTQPHGWAWLKYADWNTSEVLGNKTGNDFIGSRQNGDPHKGTGFKFQGMQEAMKPAAYHNDAVALKERPEHESGYGGFVINDKTLTTIGDDKPTSVNWRQQNMDKKLPMFAGPSSTTSFMYEVARLLKMPASEAQAFRALLLGWMIQPRDHSFTEIMGALDAYAMEHNDHGAATVDSDGMMAWQARETGNWLGAYEGLITQDIDLPGMEAKTITLNGQEIHLPAIEPVKMSVEEFDQSVTQGKGYPSQYAGSEYLDVLAQAAQSDQEADDTFGLASEKIHYAPQNMNDLKLYNTEQRTMPELPERKPSGQPFIDGVKAEALGNWLEGKSPAQYQQLLSNAASLLAESSQEGSLSNVFRYGERNDVWETFRTVDKSNMLDAQLVLKNKPDHQDALAFLQDIASSKATPAERQQAVLEAIGDDTNNQATLINAMLLATTRFYTGNGANIINPGYGDFAPPKNESEMEMRLQSFLKRNQYTSSAERAQAKKEYRQNVDMLQAAIDSPMFERYSGKVWHGCHTSVADAALEKGTGFQFPGFMSTTRAPDVAQSYMAKGALLVINPAPDLGVNIEPISNAEGEREILVPAGTSFTVEQSYTLHLEKGYPPSANTAMKKRIYDAEVAMGSRKPHVTIRITTPEMEEAGLSGQSDPKGEAELADLIDHIKKNPSSMEEQTKVVVLSRESSAPSVNTANADKAATEAFKPMYSGGFV</sequence>
<dbReference type="InterPro" id="IPR003540">
    <property type="entry name" value="ADP-ribosyltransferase"/>
</dbReference>
<dbReference type="Gene3D" id="3.90.176.10">
    <property type="entry name" value="Toxin ADP-ribosyltransferase, Chain A, domain 1"/>
    <property type="match status" value="1"/>
</dbReference>
<dbReference type="GO" id="GO:0005576">
    <property type="term" value="C:extracellular region"/>
    <property type="evidence" value="ECO:0007669"/>
    <property type="project" value="InterPro"/>
</dbReference>
<dbReference type="AlphaFoldDB" id="A0A6H0JJA7"/>
<protein>
    <recommendedName>
        <fullName evidence="1">ADP ribosyltransferase domain-containing protein</fullName>
    </recommendedName>
</protein>
<evidence type="ECO:0000259" key="1">
    <source>
        <dbReference type="Pfam" id="PF03496"/>
    </source>
</evidence>
<name>A0A6H0JJA7_9VIBR</name>
<dbReference type="SUPFAM" id="SSF56399">
    <property type="entry name" value="ADP-ribosylation"/>
    <property type="match status" value="1"/>
</dbReference>
<dbReference type="EMBL" id="MN970152">
    <property type="protein sequence ID" value="QIU79817.1"/>
    <property type="molecule type" value="Genomic_DNA"/>
</dbReference>
<evidence type="ECO:0000313" key="2">
    <source>
        <dbReference type="EMBL" id="QIU79817.1"/>
    </source>
</evidence>
<dbReference type="PROSITE" id="PS51996">
    <property type="entry name" value="TR_MART"/>
    <property type="match status" value="1"/>
</dbReference>
<dbReference type="Pfam" id="PF03496">
    <property type="entry name" value="ADPrib_exo_Tox"/>
    <property type="match status" value="1"/>
</dbReference>
<feature type="domain" description="ADP ribosyltransferase" evidence="1">
    <location>
        <begin position="780"/>
        <end position="852"/>
    </location>
</feature>
<organism evidence="2">
    <name type="scientific">Vibrio campbellii</name>
    <dbReference type="NCBI Taxonomy" id="680"/>
    <lineage>
        <taxon>Bacteria</taxon>
        <taxon>Pseudomonadati</taxon>
        <taxon>Pseudomonadota</taxon>
        <taxon>Gammaproteobacteria</taxon>
        <taxon>Vibrionales</taxon>
        <taxon>Vibrionaceae</taxon>
        <taxon>Vibrio</taxon>
    </lineage>
</organism>